<dbReference type="InterPro" id="IPR007386">
    <property type="entry name" value="DUF447_N"/>
</dbReference>
<evidence type="ECO:0000313" key="3">
    <source>
        <dbReference type="Proteomes" id="UP000070400"/>
    </source>
</evidence>
<evidence type="ECO:0000259" key="1">
    <source>
        <dbReference type="Pfam" id="PF04289"/>
    </source>
</evidence>
<dbReference type="SUPFAM" id="SSF50475">
    <property type="entry name" value="FMN-binding split barrel"/>
    <property type="match status" value="1"/>
</dbReference>
<name>A0A133V796_9EURY</name>
<proteinExistence type="predicted"/>
<dbReference type="EMBL" id="LHXX01000019">
    <property type="protein sequence ID" value="KXB02286.1"/>
    <property type="molecule type" value="Genomic_DNA"/>
</dbReference>
<sequence>MPSLRDLGITDVPSETVLTTFSPERKPHASAMGVRAITDRDVKLKIFTATKTFQNIDRKGAAVINIVGDAELLVRLGLPQIFSSKNIEFEKSKQVDAPRLLGADAFIEFEVKNVEKDNISDEIGISEVAYLTGSVKNIEIGDCSPRAFKRTEFFLIESAIIATRAIEALKRGKKNMAEDMIQEIDHYRKKCDEIAPHSSETAHIGKIVDSLECWGES</sequence>
<accession>A0A133V796</accession>
<protein>
    <recommendedName>
        <fullName evidence="1">DUF447 domain-containing protein</fullName>
    </recommendedName>
</protein>
<keyword evidence="3" id="KW-1185">Reference proteome</keyword>
<dbReference type="Gene3D" id="2.30.110.10">
    <property type="entry name" value="Electron Transport, Fmn-binding Protein, Chain A"/>
    <property type="match status" value="1"/>
</dbReference>
<dbReference type="Pfam" id="PF04289">
    <property type="entry name" value="DUF447_N"/>
    <property type="match status" value="1"/>
</dbReference>
<dbReference type="InterPro" id="IPR012349">
    <property type="entry name" value="Split_barrel_FMN-bd"/>
</dbReference>
<evidence type="ECO:0000313" key="2">
    <source>
        <dbReference type="EMBL" id="KXB02286.1"/>
    </source>
</evidence>
<feature type="domain" description="DUF447" evidence="1">
    <location>
        <begin position="14"/>
        <end position="121"/>
    </location>
</feature>
<comment type="caution">
    <text evidence="2">The sequence shown here is derived from an EMBL/GenBank/DDBJ whole genome shotgun (WGS) entry which is preliminary data.</text>
</comment>
<gene>
    <name evidence="2" type="ORF">AKJ43_02065</name>
</gene>
<reference evidence="2 3" key="1">
    <citation type="journal article" date="2016" name="Sci. Rep.">
        <title>Metabolic traits of an uncultured archaeal lineage -MSBL1- from brine pools of the Red Sea.</title>
        <authorList>
            <person name="Mwirichia R."/>
            <person name="Alam I."/>
            <person name="Rashid M."/>
            <person name="Vinu M."/>
            <person name="Ba-Alawi W."/>
            <person name="Anthony Kamau A."/>
            <person name="Kamanda Ngugi D."/>
            <person name="Goker M."/>
            <person name="Klenk H.P."/>
            <person name="Bajic V."/>
            <person name="Stingl U."/>
        </authorList>
    </citation>
    <scope>NUCLEOTIDE SEQUENCE [LARGE SCALE GENOMIC DNA]</scope>
    <source>
        <strain evidence="2">SCGC-AAA261D19</strain>
    </source>
</reference>
<dbReference type="Proteomes" id="UP000070400">
    <property type="component" value="Unassembled WGS sequence"/>
</dbReference>
<organism evidence="2 3">
    <name type="scientific">candidate division MSBL1 archaeon SCGC-AAA261D19</name>
    <dbReference type="NCBI Taxonomy" id="1698273"/>
    <lineage>
        <taxon>Archaea</taxon>
        <taxon>Methanobacteriati</taxon>
        <taxon>Methanobacteriota</taxon>
        <taxon>candidate division MSBL1</taxon>
    </lineage>
</organism>
<dbReference type="AlphaFoldDB" id="A0A133V796"/>